<dbReference type="PANTHER" id="PTHR11660">
    <property type="entry name" value="SOLUTE CARRIER FAMILY 40 MEMBER"/>
    <property type="match status" value="1"/>
</dbReference>
<feature type="transmembrane region" description="Helical" evidence="7">
    <location>
        <begin position="72"/>
        <end position="93"/>
    </location>
</feature>
<comment type="subcellular location">
    <subcellularLocation>
        <location evidence="1 7">Membrane</location>
        <topology evidence="1 7">Multi-pass membrane protein</topology>
    </subcellularLocation>
</comment>
<keyword evidence="5 7" id="KW-1133">Transmembrane helix</keyword>
<feature type="transmembrane region" description="Helical" evidence="7">
    <location>
        <begin position="368"/>
        <end position="390"/>
    </location>
</feature>
<evidence type="ECO:0000256" key="4">
    <source>
        <dbReference type="ARBA" id="ARBA00022692"/>
    </source>
</evidence>
<feature type="transmembrane region" description="Helical" evidence="7">
    <location>
        <begin position="238"/>
        <end position="257"/>
    </location>
</feature>
<evidence type="ECO:0000256" key="7">
    <source>
        <dbReference type="RuleBase" id="RU365065"/>
    </source>
</evidence>
<comment type="function">
    <text evidence="7">May be involved in iron transport and iron homeostasis.</text>
</comment>
<evidence type="ECO:0000256" key="3">
    <source>
        <dbReference type="ARBA" id="ARBA00022448"/>
    </source>
</evidence>
<keyword evidence="4 7" id="KW-0812">Transmembrane</keyword>
<evidence type="ECO:0000256" key="1">
    <source>
        <dbReference type="ARBA" id="ARBA00004141"/>
    </source>
</evidence>
<keyword evidence="10" id="KW-1185">Reference proteome</keyword>
<evidence type="ECO:0000256" key="5">
    <source>
        <dbReference type="ARBA" id="ARBA00022989"/>
    </source>
</evidence>
<dbReference type="InterPro" id="IPR009716">
    <property type="entry name" value="Ferroportin-1"/>
</dbReference>
<evidence type="ECO:0000256" key="2">
    <source>
        <dbReference type="ARBA" id="ARBA00006279"/>
    </source>
</evidence>
<dbReference type="GO" id="GO:0016020">
    <property type="term" value="C:membrane"/>
    <property type="evidence" value="ECO:0007669"/>
    <property type="project" value="UniProtKB-SubCell"/>
</dbReference>
<feature type="transmembrane region" description="Helical" evidence="7">
    <location>
        <begin position="509"/>
        <end position="528"/>
    </location>
</feature>
<evidence type="ECO:0000313" key="10">
    <source>
        <dbReference type="Proteomes" id="UP000297245"/>
    </source>
</evidence>
<keyword evidence="3 7" id="KW-0813">Transport</keyword>
<accession>A0A4S8MRP2</accession>
<evidence type="ECO:0000256" key="8">
    <source>
        <dbReference type="SAM" id="MobiDB-lite"/>
    </source>
</evidence>
<feature type="transmembrane region" description="Helical" evidence="7">
    <location>
        <begin position="329"/>
        <end position="348"/>
    </location>
</feature>
<dbReference type="SUPFAM" id="SSF103473">
    <property type="entry name" value="MFS general substrate transporter"/>
    <property type="match status" value="1"/>
</dbReference>
<evidence type="ECO:0000313" key="9">
    <source>
        <dbReference type="EMBL" id="THV05767.1"/>
    </source>
</evidence>
<organism evidence="9 10">
    <name type="scientific">Dendrothele bispora (strain CBS 962.96)</name>
    <dbReference type="NCBI Taxonomy" id="1314807"/>
    <lineage>
        <taxon>Eukaryota</taxon>
        <taxon>Fungi</taxon>
        <taxon>Dikarya</taxon>
        <taxon>Basidiomycota</taxon>
        <taxon>Agaricomycotina</taxon>
        <taxon>Agaricomycetes</taxon>
        <taxon>Agaricomycetidae</taxon>
        <taxon>Agaricales</taxon>
        <taxon>Agaricales incertae sedis</taxon>
        <taxon>Dendrothele</taxon>
    </lineage>
</organism>
<dbReference type="Pfam" id="PF06963">
    <property type="entry name" value="FPN1"/>
    <property type="match status" value="1"/>
</dbReference>
<sequence>MNRQDPETDPFLRCDSENTLEQATQSSDPSSSSFDRAGLGCLLVQHLSSAWGDRTAEFALYLYLIIYFKDTLLPSSVLGFSMTMTGILFSSWAGSLVDKYHKLNFVRVCIVVQKLSALLAYTSFVIMLSFDSPNRSNPFQPPHRRFIEGGTTFLTPIFVLLVMSSCVLHLSNTSISIAVERDWATCISQGPDSSAKLSRINTYLRQINLFCKLCAPLFISFLTVSLDNEKEDVHDIVSVRVLAVITLLSLFFELYWIGVVYKRFPELEAAQKQKEREIEIEMEGVGRRGQPSTSNNDEIPVEPPISSASHSRATSYLENLLSIPEWKELVHLPIFFSSLSISLLYLTVLSFDGIMVGYLKTISYSDDFIAEMRGLCVITGLIGTALALPLEKRLGSVRAGNWSIWSMVFTLIPVIVSFYVFSPRDSTIGTPSGPALGIIGAILLFGGMALSRIGLWCFDLIQTKQLQTALNTHPRRNTLTALQYTMQSIADLAKFTLTMILWQPSQFRWAAMVSFASVSTGAMVYMVYVKKERGHVAHFPIRMEWIKKIL</sequence>
<feature type="transmembrane region" description="Helical" evidence="7">
    <location>
        <begin position="150"/>
        <end position="171"/>
    </location>
</feature>
<protein>
    <recommendedName>
        <fullName evidence="7">Solute carrier family 40 member</fullName>
    </recommendedName>
</protein>
<feature type="transmembrane region" description="Helical" evidence="7">
    <location>
        <begin position="207"/>
        <end position="226"/>
    </location>
</feature>
<evidence type="ECO:0000256" key="6">
    <source>
        <dbReference type="ARBA" id="ARBA00023136"/>
    </source>
</evidence>
<proteinExistence type="inferred from homology"/>
<reference evidence="9 10" key="1">
    <citation type="journal article" date="2019" name="Nat. Ecol. Evol.">
        <title>Megaphylogeny resolves global patterns of mushroom evolution.</title>
        <authorList>
            <person name="Varga T."/>
            <person name="Krizsan K."/>
            <person name="Foldi C."/>
            <person name="Dima B."/>
            <person name="Sanchez-Garcia M."/>
            <person name="Sanchez-Ramirez S."/>
            <person name="Szollosi G.J."/>
            <person name="Szarkandi J.G."/>
            <person name="Papp V."/>
            <person name="Albert L."/>
            <person name="Andreopoulos W."/>
            <person name="Angelini C."/>
            <person name="Antonin V."/>
            <person name="Barry K.W."/>
            <person name="Bougher N.L."/>
            <person name="Buchanan P."/>
            <person name="Buyck B."/>
            <person name="Bense V."/>
            <person name="Catcheside P."/>
            <person name="Chovatia M."/>
            <person name="Cooper J."/>
            <person name="Damon W."/>
            <person name="Desjardin D."/>
            <person name="Finy P."/>
            <person name="Geml J."/>
            <person name="Haridas S."/>
            <person name="Hughes K."/>
            <person name="Justo A."/>
            <person name="Karasinski D."/>
            <person name="Kautmanova I."/>
            <person name="Kiss B."/>
            <person name="Kocsube S."/>
            <person name="Kotiranta H."/>
            <person name="LaButti K.M."/>
            <person name="Lechner B.E."/>
            <person name="Liimatainen K."/>
            <person name="Lipzen A."/>
            <person name="Lukacs Z."/>
            <person name="Mihaltcheva S."/>
            <person name="Morgado L.N."/>
            <person name="Niskanen T."/>
            <person name="Noordeloos M.E."/>
            <person name="Ohm R.A."/>
            <person name="Ortiz-Santana B."/>
            <person name="Ovrebo C."/>
            <person name="Racz N."/>
            <person name="Riley R."/>
            <person name="Savchenko A."/>
            <person name="Shiryaev A."/>
            <person name="Soop K."/>
            <person name="Spirin V."/>
            <person name="Szebenyi C."/>
            <person name="Tomsovsky M."/>
            <person name="Tulloss R.E."/>
            <person name="Uehling J."/>
            <person name="Grigoriev I.V."/>
            <person name="Vagvolgyi C."/>
            <person name="Papp T."/>
            <person name="Martin F.M."/>
            <person name="Miettinen O."/>
            <person name="Hibbett D.S."/>
            <person name="Nagy L.G."/>
        </authorList>
    </citation>
    <scope>NUCLEOTIDE SEQUENCE [LARGE SCALE GENOMIC DNA]</scope>
    <source>
        <strain evidence="9 10">CBS 962.96</strain>
    </source>
</reference>
<keyword evidence="7" id="KW-0406">Ion transport</keyword>
<dbReference type="GO" id="GO:0005381">
    <property type="term" value="F:iron ion transmembrane transporter activity"/>
    <property type="evidence" value="ECO:0007669"/>
    <property type="project" value="UniProtKB-UniRule"/>
</dbReference>
<feature type="transmembrane region" description="Helical" evidence="7">
    <location>
        <begin position="402"/>
        <end position="422"/>
    </location>
</feature>
<feature type="transmembrane region" description="Helical" evidence="7">
    <location>
        <begin position="434"/>
        <end position="458"/>
    </location>
</feature>
<dbReference type="InterPro" id="IPR036259">
    <property type="entry name" value="MFS_trans_sf"/>
</dbReference>
<comment type="similarity">
    <text evidence="2 7">Belongs to the ferroportin (FP) (TC 2.A.100) family. SLC40A subfamily.</text>
</comment>
<keyword evidence="6 7" id="KW-0472">Membrane</keyword>
<dbReference type="Proteomes" id="UP000297245">
    <property type="component" value="Unassembled WGS sequence"/>
</dbReference>
<dbReference type="PANTHER" id="PTHR11660:SF57">
    <property type="entry name" value="SOLUTE CARRIER FAMILY 40 MEMBER"/>
    <property type="match status" value="1"/>
</dbReference>
<gene>
    <name evidence="9" type="ORF">K435DRAFT_744711</name>
</gene>
<dbReference type="AlphaFoldDB" id="A0A4S8MRP2"/>
<dbReference type="OrthoDB" id="648861at2759"/>
<dbReference type="EMBL" id="ML179047">
    <property type="protein sequence ID" value="THV05767.1"/>
    <property type="molecule type" value="Genomic_DNA"/>
</dbReference>
<name>A0A4S8MRP2_DENBC</name>
<feature type="region of interest" description="Disordered" evidence="8">
    <location>
        <begin position="281"/>
        <end position="307"/>
    </location>
</feature>
<feature type="transmembrane region" description="Helical" evidence="7">
    <location>
        <begin position="105"/>
        <end position="130"/>
    </location>
</feature>